<dbReference type="PANTHER" id="PTHR34071">
    <property type="entry name" value="5-NITROIMIDAZOLE ANTIBIOTICS RESISTANCE PROTEIN, NIMA-FAMILY-RELATED PROTEIN-RELATED"/>
    <property type="match status" value="1"/>
</dbReference>
<dbReference type="SUPFAM" id="SSF50475">
    <property type="entry name" value="FMN-binding split barrel"/>
    <property type="match status" value="1"/>
</dbReference>
<proteinExistence type="predicted"/>
<dbReference type="RefSeq" id="WP_255227105.1">
    <property type="nucleotide sequence ID" value="NZ_JAJEKE010000006.1"/>
</dbReference>
<dbReference type="PANTHER" id="PTHR34071:SF2">
    <property type="entry name" value="FLAVIN-NUCLEOTIDE-BINDING PROTEIN"/>
    <property type="match status" value="1"/>
</dbReference>
<dbReference type="InterPro" id="IPR012349">
    <property type="entry name" value="Split_barrel_FMN-bd"/>
</dbReference>
<evidence type="ECO:0000313" key="2">
    <source>
        <dbReference type="Proteomes" id="UP001651880"/>
    </source>
</evidence>
<dbReference type="Gene3D" id="2.30.110.10">
    <property type="entry name" value="Electron Transport, Fmn-binding Protein, Chain A"/>
    <property type="match status" value="1"/>
</dbReference>
<protein>
    <submittedName>
        <fullName evidence="1">Pyridoxamine 5'-phosphate oxidase family protein</fullName>
    </submittedName>
</protein>
<dbReference type="Proteomes" id="UP001651880">
    <property type="component" value="Unassembled WGS sequence"/>
</dbReference>
<accession>A0ABT1NI94</accession>
<reference evidence="1 2" key="1">
    <citation type="submission" date="2021-10" db="EMBL/GenBank/DDBJ databases">
        <title>Lutispora strain m25 sp. nov., a thermophilic, non-spore-forming bacterium isolated from a lab-scale methanogenic bioreactor digesting anaerobic sludge.</title>
        <authorList>
            <person name="El Houari A."/>
            <person name="Mcdonald J."/>
        </authorList>
    </citation>
    <scope>NUCLEOTIDE SEQUENCE [LARGE SCALE GENOMIC DNA]</scope>
    <source>
        <strain evidence="2">m25</strain>
    </source>
</reference>
<sequence length="156" mass="17650">MFREMRRDNKAITHEAAIELLHKCEYGTLSTIGSDGYPYGVPLNYACKDDALYFHCATEGHKLDNIEKNSKVSFCVVGDAKVIPEKFSTKYESVIVFGRANIVTDDNEKKAALFALIEKYAPDYTESGKKYISNDFNKIKVVRIDIEHITGKKAKE</sequence>
<organism evidence="1 2">
    <name type="scientific">Lutispora saccharofermentans</name>
    <dbReference type="NCBI Taxonomy" id="3024236"/>
    <lineage>
        <taxon>Bacteria</taxon>
        <taxon>Bacillati</taxon>
        <taxon>Bacillota</taxon>
        <taxon>Clostridia</taxon>
        <taxon>Lutisporales</taxon>
        <taxon>Lutisporaceae</taxon>
        <taxon>Lutispora</taxon>
    </lineage>
</organism>
<name>A0ABT1NI94_9FIRM</name>
<comment type="caution">
    <text evidence="1">The sequence shown here is derived from an EMBL/GenBank/DDBJ whole genome shotgun (WGS) entry which is preliminary data.</text>
</comment>
<dbReference type="InterPro" id="IPR024747">
    <property type="entry name" value="Pyridox_Oxase-rel"/>
</dbReference>
<gene>
    <name evidence="1" type="ORF">LJD61_08495</name>
</gene>
<dbReference type="EMBL" id="JAJEKE010000006">
    <property type="protein sequence ID" value="MCQ1529591.1"/>
    <property type="molecule type" value="Genomic_DNA"/>
</dbReference>
<dbReference type="Pfam" id="PF12900">
    <property type="entry name" value="Pyridox_ox_2"/>
    <property type="match status" value="1"/>
</dbReference>
<evidence type="ECO:0000313" key="1">
    <source>
        <dbReference type="EMBL" id="MCQ1529591.1"/>
    </source>
</evidence>
<keyword evidence="2" id="KW-1185">Reference proteome</keyword>